<keyword evidence="3" id="KW-1185">Reference proteome</keyword>
<dbReference type="Pfam" id="PF14526">
    <property type="entry name" value="Cass2"/>
    <property type="match status" value="1"/>
</dbReference>
<dbReference type="HOGENOM" id="CLU_106591_1_0_0"/>
<dbReference type="InterPro" id="IPR011256">
    <property type="entry name" value="Reg_factor_effector_dom_sf"/>
</dbReference>
<reference evidence="2 3" key="2">
    <citation type="journal article" date="2011" name="Mol. Biol. Evol.">
        <title>Unity in variety--the pan-genome of the Chlamydiae.</title>
        <authorList>
            <person name="Collingro A."/>
            <person name="Tischler P."/>
            <person name="Weinmaier T."/>
            <person name="Penz T."/>
            <person name="Heinz E."/>
            <person name="Brunham R.C."/>
            <person name="Read T.D."/>
            <person name="Bavoil P.M."/>
            <person name="Sachse K."/>
            <person name="Kahane S."/>
            <person name="Friedman M.G."/>
            <person name="Rattei T."/>
            <person name="Myers G.S."/>
            <person name="Horn M."/>
        </authorList>
    </citation>
    <scope>NUCLEOTIDE SEQUENCE [LARGE SCALE GENOMIC DNA]</scope>
    <source>
        <strain evidence="3">ATCC VR-1471 / Z</strain>
    </source>
</reference>
<dbReference type="PANTHER" id="PTHR36444">
    <property type="entry name" value="TRANSCRIPTIONAL REGULATOR PROTEIN YOBU-RELATED"/>
    <property type="match status" value="1"/>
</dbReference>
<dbReference type="EMBL" id="FR872582">
    <property type="protein sequence ID" value="CCB88740.1"/>
    <property type="molecule type" value="Genomic_DNA"/>
</dbReference>
<dbReference type="SMART" id="SM00871">
    <property type="entry name" value="AraC_E_bind"/>
    <property type="match status" value="1"/>
</dbReference>
<dbReference type="OrthoDB" id="9801008at2"/>
<protein>
    <submittedName>
        <fullName evidence="2">Putative transcriptional regulator protein yobU</fullName>
    </submittedName>
</protein>
<evidence type="ECO:0000313" key="2">
    <source>
        <dbReference type="EMBL" id="CCB88740.1"/>
    </source>
</evidence>
<reference key="1">
    <citation type="journal article" date="2011" name="Mol. Biol. Evol.">
        <title>Unity in variety -- the pan-genome of the Chlamydiae.</title>
        <authorList>
            <person name="Collingro A."/>
            <person name="Tischler P."/>
            <person name="Weinmaier T."/>
            <person name="Penz T."/>
            <person name="Heinz E."/>
            <person name="Brunham R.C."/>
            <person name="Read T.D."/>
            <person name="Bavoil P.M."/>
            <person name="Sachse K."/>
            <person name="Kahane S."/>
            <person name="Friedman M.G."/>
            <person name="Rattei T."/>
            <person name="Myers G.S.A."/>
            <person name="Horn M."/>
        </authorList>
    </citation>
    <scope>NUCLEOTIDE SEQUENCE</scope>
    <source>
        <strain>Z</strain>
    </source>
</reference>
<organism evidence="2 3">
    <name type="scientific">Simkania negevensis (strain ATCC VR-1471 / DSM 27360 / Z)</name>
    <dbReference type="NCBI Taxonomy" id="331113"/>
    <lineage>
        <taxon>Bacteria</taxon>
        <taxon>Pseudomonadati</taxon>
        <taxon>Chlamydiota</taxon>
        <taxon>Chlamydiia</taxon>
        <taxon>Parachlamydiales</taxon>
        <taxon>Simkaniaceae</taxon>
        <taxon>Simkania</taxon>
    </lineage>
</organism>
<dbReference type="RefSeq" id="WP_013943207.1">
    <property type="nucleotide sequence ID" value="NC_015713.1"/>
</dbReference>
<dbReference type="InterPro" id="IPR029441">
    <property type="entry name" value="Cass2"/>
</dbReference>
<dbReference type="STRING" id="331113.SNE_A08630"/>
<dbReference type="eggNOG" id="COG3708">
    <property type="taxonomic scope" value="Bacteria"/>
</dbReference>
<accession>F8L7K7</accession>
<feature type="domain" description="AraC effector-binding" evidence="1">
    <location>
        <begin position="5"/>
        <end position="153"/>
    </location>
</feature>
<gene>
    <name evidence="2" type="primary">yobU</name>
    <name evidence="2" type="ordered locus">SNE_A08630</name>
</gene>
<dbReference type="InterPro" id="IPR053182">
    <property type="entry name" value="YobU-like_regulator"/>
</dbReference>
<dbReference type="Gene3D" id="3.20.80.10">
    <property type="entry name" value="Regulatory factor, effector binding domain"/>
    <property type="match status" value="1"/>
</dbReference>
<dbReference type="InterPro" id="IPR010499">
    <property type="entry name" value="AraC_E-bd"/>
</dbReference>
<dbReference type="AlphaFoldDB" id="F8L7K7"/>
<proteinExistence type="predicted"/>
<dbReference type="Proteomes" id="UP000000496">
    <property type="component" value="Chromosome gsn.131"/>
</dbReference>
<evidence type="ECO:0000313" key="3">
    <source>
        <dbReference type="Proteomes" id="UP000000496"/>
    </source>
</evidence>
<sequence>MNYSIASNVVVKKAFTLIGPQVRTQNIPGKADKDIPSLWGQVMGQNMLSQIEHPSSETIYALYSGYEGDYTLPYDCLIGKEVSHLDQIPEGMTAVIIPEQSYQVFKVQGPMPQAIFEMWQHIWENDTALKRTYTFDFEVYNSPTDVDIYISIS</sequence>
<evidence type="ECO:0000259" key="1">
    <source>
        <dbReference type="SMART" id="SM00871"/>
    </source>
</evidence>
<dbReference type="SUPFAM" id="SSF55136">
    <property type="entry name" value="Probable bacterial effector-binding domain"/>
    <property type="match status" value="1"/>
</dbReference>
<name>F8L7K7_SIMNZ</name>
<dbReference type="PANTHER" id="PTHR36444:SF2">
    <property type="entry name" value="TRANSCRIPTIONAL REGULATOR PROTEIN YOBU-RELATED"/>
    <property type="match status" value="1"/>
</dbReference>
<dbReference type="KEGG" id="sng:SNE_A08630"/>